<organism evidence="2 3">
    <name type="scientific">Natrinema salsiterrestre</name>
    <dbReference type="NCBI Taxonomy" id="2950540"/>
    <lineage>
        <taxon>Archaea</taxon>
        <taxon>Methanobacteriati</taxon>
        <taxon>Methanobacteriota</taxon>
        <taxon>Stenosarchaea group</taxon>
        <taxon>Halobacteria</taxon>
        <taxon>Halobacteriales</taxon>
        <taxon>Natrialbaceae</taxon>
        <taxon>Natrinema</taxon>
    </lineage>
</organism>
<accession>A0A9Q4Q1A3</accession>
<sequence>MGASRPPIAIAVAMLCCIALLAVAPAATIAQQSAPSVQTAGDSNGQPVSTCLTGTGTSFTVGSSNSTNIWIRLHASILTGSGGSVGAELVGSTNGTSIVEVAAGVQYGADGIFDFLTNPIGSFDTVSGFSLRLPMLEDVRTGLGAEEPPRSDDRSAEDDGDTAGSEDSPFEMLRC</sequence>
<reference evidence="2" key="1">
    <citation type="submission" date="2022-06" db="EMBL/GenBank/DDBJ databases">
        <title>Natrinema sp. a new haloarchaeum isolate from saline soil.</title>
        <authorList>
            <person name="Strakova D."/>
            <person name="Galisteo C."/>
            <person name="Sanchez-Porro C."/>
            <person name="Ventosa A."/>
        </authorList>
    </citation>
    <scope>NUCLEOTIDE SEQUENCE</scope>
    <source>
        <strain evidence="2">S1CR25-10</strain>
    </source>
</reference>
<comment type="caution">
    <text evidence="2">The sequence shown here is derived from an EMBL/GenBank/DDBJ whole genome shotgun (WGS) entry which is preliminary data.</text>
</comment>
<name>A0A9Q4Q1A3_9EURY</name>
<keyword evidence="3" id="KW-1185">Reference proteome</keyword>
<proteinExistence type="predicted"/>
<dbReference type="EMBL" id="JAMQOT010000002">
    <property type="protein sequence ID" value="MDF9745261.1"/>
    <property type="molecule type" value="Genomic_DNA"/>
</dbReference>
<feature type="region of interest" description="Disordered" evidence="1">
    <location>
        <begin position="140"/>
        <end position="175"/>
    </location>
</feature>
<dbReference type="InterPro" id="IPR055756">
    <property type="entry name" value="DUF7332"/>
</dbReference>
<evidence type="ECO:0000313" key="2">
    <source>
        <dbReference type="EMBL" id="MDF9745261.1"/>
    </source>
</evidence>
<dbReference type="AlphaFoldDB" id="A0A9Q4Q1A3"/>
<evidence type="ECO:0000313" key="3">
    <source>
        <dbReference type="Proteomes" id="UP001154061"/>
    </source>
</evidence>
<dbReference type="Pfam" id="PF24019">
    <property type="entry name" value="DUF7332"/>
    <property type="match status" value="1"/>
</dbReference>
<dbReference type="RefSeq" id="WP_277520740.1">
    <property type="nucleotide sequence ID" value="NZ_JAMQOT010000002.1"/>
</dbReference>
<dbReference type="Proteomes" id="UP001154061">
    <property type="component" value="Unassembled WGS sequence"/>
</dbReference>
<evidence type="ECO:0000256" key="1">
    <source>
        <dbReference type="SAM" id="MobiDB-lite"/>
    </source>
</evidence>
<gene>
    <name evidence="2" type="ORF">NDI89_06635</name>
</gene>
<protein>
    <submittedName>
        <fullName evidence="2">Uncharacterized protein</fullName>
    </submittedName>
</protein>